<evidence type="ECO:0008006" key="3">
    <source>
        <dbReference type="Google" id="ProtNLM"/>
    </source>
</evidence>
<dbReference type="EMBL" id="MCRM02000007">
    <property type="protein sequence ID" value="PNV75429.1"/>
    <property type="molecule type" value="Genomic_DNA"/>
</dbReference>
<evidence type="ECO:0000313" key="1">
    <source>
        <dbReference type="EMBL" id="PNV75429.1"/>
    </source>
</evidence>
<protein>
    <recommendedName>
        <fullName evidence="3">EcsC family protein</fullName>
    </recommendedName>
</protein>
<reference evidence="1" key="1">
    <citation type="submission" date="2018-01" db="EMBL/GenBank/DDBJ databases">
        <title>Genomic characterization of Leptospira inadai serogroup Lyme isolated from captured rat in Brazil and comparative analysis with human reference strain.</title>
        <authorList>
            <person name="Moreno L.Z."/>
            <person name="Loureiro A.P."/>
            <person name="Miraglia F."/>
            <person name="Kremer F.S."/>
            <person name="Eslabao M.R."/>
            <person name="Dellagostin O.A."/>
            <person name="Lilenbaum W."/>
            <person name="Moreno A.M."/>
        </authorList>
    </citation>
    <scope>NUCLEOTIDE SEQUENCE [LARGE SCALE GENOMIC DNA]</scope>
    <source>
        <strain evidence="1">M34/99</strain>
    </source>
</reference>
<name>A0ABX4YJI8_9LEPT</name>
<evidence type="ECO:0000313" key="2">
    <source>
        <dbReference type="Proteomes" id="UP000094669"/>
    </source>
</evidence>
<comment type="caution">
    <text evidence="1">The sequence shown here is derived from an EMBL/GenBank/DDBJ whole genome shotgun (WGS) entry which is preliminary data.</text>
</comment>
<dbReference type="RefSeq" id="WP_010416138.1">
    <property type="nucleotide sequence ID" value="NZ_MCRM02000007.1"/>
</dbReference>
<accession>A0ABX4YJI8</accession>
<organism evidence="1 2">
    <name type="scientific">Leptospira inadai serovar Lyme</name>
    <dbReference type="NCBI Taxonomy" id="293084"/>
    <lineage>
        <taxon>Bacteria</taxon>
        <taxon>Pseudomonadati</taxon>
        <taxon>Spirochaetota</taxon>
        <taxon>Spirochaetia</taxon>
        <taxon>Leptospirales</taxon>
        <taxon>Leptospiraceae</taxon>
        <taxon>Leptospira</taxon>
    </lineage>
</organism>
<sequence>MENYNSLLSEVSDRILSLLSGLNSYRSPYAKTIGEPSDFIDSLTRRSSIQTALASAALSLPTGGIGAVTVAPEIFLVLRIQGKLVKDIAALYGKESQVSSELMAYCLFKDKTSFFRNFLKEVGARILVRPATWELLSQGIFRVATAMRNSKSTQVRRRNFWLPLLGSAVSGGLSYSETQKIADRAQRVFSKEIISVPSDEPWAEETA</sequence>
<gene>
    <name evidence="1" type="ORF">BES34_009290</name>
</gene>
<proteinExistence type="predicted"/>
<dbReference type="Proteomes" id="UP000094669">
    <property type="component" value="Unassembled WGS sequence"/>
</dbReference>
<keyword evidence="2" id="KW-1185">Reference proteome</keyword>